<dbReference type="Proteomes" id="UP000823388">
    <property type="component" value="Chromosome 1K"/>
</dbReference>
<reference evidence="1 2" key="1">
    <citation type="submission" date="2020-05" db="EMBL/GenBank/DDBJ databases">
        <title>WGS assembly of Panicum virgatum.</title>
        <authorList>
            <person name="Lovell J.T."/>
            <person name="Jenkins J."/>
            <person name="Shu S."/>
            <person name="Juenger T.E."/>
            <person name="Schmutz J."/>
        </authorList>
    </citation>
    <scope>NUCLEOTIDE SEQUENCE [LARGE SCALE GENOMIC DNA]</scope>
    <source>
        <strain evidence="2">cv. AP13</strain>
    </source>
</reference>
<organism evidence="1 2">
    <name type="scientific">Panicum virgatum</name>
    <name type="common">Blackwell switchgrass</name>
    <dbReference type="NCBI Taxonomy" id="38727"/>
    <lineage>
        <taxon>Eukaryota</taxon>
        <taxon>Viridiplantae</taxon>
        <taxon>Streptophyta</taxon>
        <taxon>Embryophyta</taxon>
        <taxon>Tracheophyta</taxon>
        <taxon>Spermatophyta</taxon>
        <taxon>Magnoliopsida</taxon>
        <taxon>Liliopsida</taxon>
        <taxon>Poales</taxon>
        <taxon>Poaceae</taxon>
        <taxon>PACMAD clade</taxon>
        <taxon>Panicoideae</taxon>
        <taxon>Panicodae</taxon>
        <taxon>Paniceae</taxon>
        <taxon>Panicinae</taxon>
        <taxon>Panicum</taxon>
        <taxon>Panicum sect. Hiantes</taxon>
    </lineage>
</organism>
<protein>
    <submittedName>
        <fullName evidence="1">Uncharacterized protein</fullName>
    </submittedName>
</protein>
<name>A0A8T0X5N9_PANVG</name>
<dbReference type="AlphaFoldDB" id="A0A8T0X5N9"/>
<accession>A0A8T0X5N9</accession>
<dbReference type="EMBL" id="CM029037">
    <property type="protein sequence ID" value="KAG2656981.1"/>
    <property type="molecule type" value="Genomic_DNA"/>
</dbReference>
<gene>
    <name evidence="1" type="ORF">PVAP13_1KG120077</name>
</gene>
<proteinExistence type="predicted"/>
<evidence type="ECO:0000313" key="1">
    <source>
        <dbReference type="EMBL" id="KAG2656981.1"/>
    </source>
</evidence>
<comment type="caution">
    <text evidence="1">The sequence shown here is derived from an EMBL/GenBank/DDBJ whole genome shotgun (WGS) entry which is preliminary data.</text>
</comment>
<keyword evidence="2" id="KW-1185">Reference proteome</keyword>
<sequence length="44" mass="4817">MEEVRQVDDQERDGVMEHLCTVACNPRIPFAAEMSAVRGGVGGR</sequence>
<evidence type="ECO:0000313" key="2">
    <source>
        <dbReference type="Proteomes" id="UP000823388"/>
    </source>
</evidence>